<keyword evidence="3" id="KW-1003">Cell membrane</keyword>
<accession>A0A2M9D9E8</accession>
<keyword evidence="6 11" id="KW-0812">Transmembrane</keyword>
<evidence type="ECO:0000256" key="5">
    <source>
        <dbReference type="ARBA" id="ARBA00022605"/>
    </source>
</evidence>
<comment type="caution">
    <text evidence="12">The sequence shown here is derived from an EMBL/GenBank/DDBJ whole genome shotgun (WGS) entry which is preliminary data.</text>
</comment>
<dbReference type="PANTHER" id="PTHR37468">
    <property type="entry name" value="SULFATE TRANSPORTER CYSZ"/>
    <property type="match status" value="1"/>
</dbReference>
<gene>
    <name evidence="12" type="ORF">CLV85_1485</name>
</gene>
<sequence>MLLGMIPAAIVGIAAIAVLVALIVNIEVIAVSITPFAREWGEVAQAATHFAAGLALIVASILVILNTYTTVTLMVGDSFYRLIATHVDATHGAPPEQQPQGFWRDLRRGIGEGLRVLIPTVGLAVLVFALGFIPIAGGVIAATAGALLGGWLLVVELSNIPFESRGFHLTARRRTLRASRARALGLGAATYVVFLIPFGAVLAMPAAVAGATLLTRSVLGEDARLNDLAATPDTAQEPPHERRDNKREGR</sequence>
<dbReference type="EMBL" id="PGFH01000001">
    <property type="protein sequence ID" value="PJJ82290.1"/>
    <property type="molecule type" value="Genomic_DNA"/>
</dbReference>
<dbReference type="GO" id="GO:0009675">
    <property type="term" value="F:high-affinity sulfate:proton symporter activity"/>
    <property type="evidence" value="ECO:0007669"/>
    <property type="project" value="TreeGrafter"/>
</dbReference>
<evidence type="ECO:0000256" key="4">
    <source>
        <dbReference type="ARBA" id="ARBA00022519"/>
    </source>
</evidence>
<dbReference type="GO" id="GO:0005886">
    <property type="term" value="C:plasma membrane"/>
    <property type="evidence" value="ECO:0007669"/>
    <property type="project" value="TreeGrafter"/>
</dbReference>
<evidence type="ECO:0000256" key="9">
    <source>
        <dbReference type="ARBA" id="ARBA00023136"/>
    </source>
</evidence>
<keyword evidence="7 11" id="KW-1133">Transmembrane helix</keyword>
<feature type="transmembrane region" description="Helical" evidence="11">
    <location>
        <begin position="46"/>
        <end position="65"/>
    </location>
</feature>
<reference evidence="12 13" key="1">
    <citation type="submission" date="2017-11" db="EMBL/GenBank/DDBJ databases">
        <title>Genomic Encyclopedia of Archaeal and Bacterial Type Strains, Phase II (KMG-II): From Individual Species to Whole Genera.</title>
        <authorList>
            <person name="Goeker M."/>
        </authorList>
    </citation>
    <scope>NUCLEOTIDE SEQUENCE [LARGE SCALE GENOMIC DNA]</scope>
    <source>
        <strain evidence="12 13">DSM 16400</strain>
    </source>
</reference>
<protein>
    <submittedName>
        <fullName evidence="12">CysZ protein</fullName>
    </submittedName>
</protein>
<feature type="compositionally biased region" description="Basic and acidic residues" evidence="10">
    <location>
        <begin position="238"/>
        <end position="250"/>
    </location>
</feature>
<dbReference type="InterPro" id="IPR050480">
    <property type="entry name" value="CysZ-like"/>
</dbReference>
<evidence type="ECO:0000313" key="12">
    <source>
        <dbReference type="EMBL" id="PJJ82290.1"/>
    </source>
</evidence>
<keyword evidence="5" id="KW-0028">Amino-acid biosynthesis</keyword>
<evidence type="ECO:0000256" key="8">
    <source>
        <dbReference type="ARBA" id="ARBA00023032"/>
    </source>
</evidence>
<evidence type="ECO:0000256" key="6">
    <source>
        <dbReference type="ARBA" id="ARBA00022692"/>
    </source>
</evidence>
<organism evidence="12 13">
    <name type="scientific">Salinibacterium amurskyense</name>
    <dbReference type="NCBI Taxonomy" id="205941"/>
    <lineage>
        <taxon>Bacteria</taxon>
        <taxon>Bacillati</taxon>
        <taxon>Actinomycetota</taxon>
        <taxon>Actinomycetes</taxon>
        <taxon>Micrococcales</taxon>
        <taxon>Microbacteriaceae</taxon>
        <taxon>Salinibacterium</taxon>
    </lineage>
</organism>
<dbReference type="Pfam" id="PF07264">
    <property type="entry name" value="EI24"/>
    <property type="match status" value="1"/>
</dbReference>
<dbReference type="InterPro" id="IPR059112">
    <property type="entry name" value="CysZ/EI24"/>
</dbReference>
<evidence type="ECO:0000256" key="1">
    <source>
        <dbReference type="ARBA" id="ARBA00004141"/>
    </source>
</evidence>
<feature type="transmembrane region" description="Helical" evidence="11">
    <location>
        <begin position="114"/>
        <end position="133"/>
    </location>
</feature>
<comment type="subcellular location">
    <subcellularLocation>
        <location evidence="1">Membrane</location>
        <topology evidence="1">Multi-pass membrane protein</topology>
    </subcellularLocation>
</comment>
<dbReference type="AlphaFoldDB" id="A0A2M9D9E8"/>
<evidence type="ECO:0000256" key="10">
    <source>
        <dbReference type="SAM" id="MobiDB-lite"/>
    </source>
</evidence>
<feature type="region of interest" description="Disordered" evidence="10">
    <location>
        <begin position="227"/>
        <end position="250"/>
    </location>
</feature>
<dbReference type="Proteomes" id="UP000231742">
    <property type="component" value="Unassembled WGS sequence"/>
</dbReference>
<name>A0A2M9D9E8_9MICO</name>
<dbReference type="PANTHER" id="PTHR37468:SF1">
    <property type="entry name" value="SULFATE TRANSPORTER CYSZ"/>
    <property type="match status" value="1"/>
</dbReference>
<keyword evidence="9 11" id="KW-0472">Membrane</keyword>
<dbReference type="GO" id="GO:0019344">
    <property type="term" value="P:cysteine biosynthetic process"/>
    <property type="evidence" value="ECO:0007669"/>
    <property type="project" value="TreeGrafter"/>
</dbReference>
<feature type="transmembrane region" description="Helical" evidence="11">
    <location>
        <begin position="183"/>
        <end position="208"/>
    </location>
</feature>
<evidence type="ECO:0000256" key="2">
    <source>
        <dbReference type="ARBA" id="ARBA00022448"/>
    </source>
</evidence>
<proteinExistence type="predicted"/>
<keyword evidence="13" id="KW-1185">Reference proteome</keyword>
<feature type="transmembrane region" description="Helical" evidence="11">
    <location>
        <begin position="139"/>
        <end position="162"/>
    </location>
</feature>
<dbReference type="GO" id="GO:0000103">
    <property type="term" value="P:sulfate assimilation"/>
    <property type="evidence" value="ECO:0007669"/>
    <property type="project" value="TreeGrafter"/>
</dbReference>
<keyword evidence="4" id="KW-0997">Cell inner membrane</keyword>
<evidence type="ECO:0000256" key="11">
    <source>
        <dbReference type="SAM" id="Phobius"/>
    </source>
</evidence>
<feature type="transmembrane region" description="Helical" evidence="11">
    <location>
        <begin position="7"/>
        <end position="26"/>
    </location>
</feature>
<keyword evidence="8" id="KW-0764">Sulfate transport</keyword>
<evidence type="ECO:0000256" key="3">
    <source>
        <dbReference type="ARBA" id="ARBA00022475"/>
    </source>
</evidence>
<keyword evidence="2" id="KW-0813">Transport</keyword>
<evidence type="ECO:0000313" key="13">
    <source>
        <dbReference type="Proteomes" id="UP000231742"/>
    </source>
</evidence>
<evidence type="ECO:0000256" key="7">
    <source>
        <dbReference type="ARBA" id="ARBA00022989"/>
    </source>
</evidence>